<proteinExistence type="predicted"/>
<organism evidence="2 3">
    <name type="scientific">Burkholderia thailandensis</name>
    <dbReference type="NCBI Taxonomy" id="57975"/>
    <lineage>
        <taxon>Bacteria</taxon>
        <taxon>Pseudomonadati</taxon>
        <taxon>Pseudomonadota</taxon>
        <taxon>Betaproteobacteria</taxon>
        <taxon>Burkholderiales</taxon>
        <taxon>Burkholderiaceae</taxon>
        <taxon>Burkholderia</taxon>
        <taxon>pseudomallei group</taxon>
    </lineage>
</organism>
<evidence type="ECO:0000313" key="3">
    <source>
        <dbReference type="Proteomes" id="UP001272137"/>
    </source>
</evidence>
<feature type="transmembrane region" description="Helical" evidence="1">
    <location>
        <begin position="50"/>
        <end position="69"/>
    </location>
</feature>
<dbReference type="EMBL" id="QXCT01000001">
    <property type="protein sequence ID" value="MDW9252239.1"/>
    <property type="molecule type" value="Genomic_DNA"/>
</dbReference>
<gene>
    <name evidence="2" type="ORF">C7S16_4269</name>
</gene>
<reference evidence="2" key="1">
    <citation type="submission" date="2018-08" db="EMBL/GenBank/DDBJ databases">
        <title>Identification of Burkholderia cepacia strains that express a Burkholderia pseudomallei-like capsular polysaccharide.</title>
        <authorList>
            <person name="Burtnick M.N."/>
            <person name="Vongsouvath M."/>
            <person name="Newton P."/>
            <person name="Wuthiekanun V."/>
            <person name="Limmathurotsakul D."/>
            <person name="Brett P.J."/>
            <person name="Chantratita N."/>
            <person name="Dance D.A."/>
        </authorList>
    </citation>
    <scope>NUCLEOTIDE SEQUENCE</scope>
    <source>
        <strain evidence="2">SBXCC001</strain>
    </source>
</reference>
<dbReference type="AlphaFoldDB" id="A0AAW9CNP4"/>
<keyword evidence="1" id="KW-0812">Transmembrane</keyword>
<evidence type="ECO:0000313" key="2">
    <source>
        <dbReference type="EMBL" id="MDW9252239.1"/>
    </source>
</evidence>
<keyword evidence="1" id="KW-1133">Transmembrane helix</keyword>
<sequence>MLFCALAYIGVKRCFPRQVTPTRPLLSPLVFAMLGVTSLNALFPRAGIGADAVALACLAAGAALGWLHARR</sequence>
<dbReference type="Proteomes" id="UP001272137">
    <property type="component" value="Unassembled WGS sequence"/>
</dbReference>
<keyword evidence="1" id="KW-0472">Membrane</keyword>
<accession>A0AAW9CNP4</accession>
<evidence type="ECO:0000256" key="1">
    <source>
        <dbReference type="SAM" id="Phobius"/>
    </source>
</evidence>
<name>A0AAW9CNP4_BURTH</name>
<comment type="caution">
    <text evidence="2">The sequence shown here is derived from an EMBL/GenBank/DDBJ whole genome shotgun (WGS) entry which is preliminary data.</text>
</comment>
<feature type="transmembrane region" description="Helical" evidence="1">
    <location>
        <begin position="26"/>
        <end position="43"/>
    </location>
</feature>
<protein>
    <submittedName>
        <fullName evidence="2">Membrane protein</fullName>
    </submittedName>
</protein>